<evidence type="ECO:0000313" key="1">
    <source>
        <dbReference type="EMBL" id="KAL2557545.1"/>
    </source>
</evidence>
<dbReference type="Proteomes" id="UP001604277">
    <property type="component" value="Unassembled WGS sequence"/>
</dbReference>
<dbReference type="PANTHER" id="PTHR47604:SF1">
    <property type="entry name" value="ADENYLYL CYCLASE"/>
    <property type="match status" value="1"/>
</dbReference>
<dbReference type="EMBL" id="JBFOLJ010000001">
    <property type="protein sequence ID" value="KAL2557545.1"/>
    <property type="molecule type" value="Genomic_DNA"/>
</dbReference>
<protein>
    <submittedName>
        <fullName evidence="1">Uncharacterized protein</fullName>
    </submittedName>
</protein>
<dbReference type="PANTHER" id="PTHR47604">
    <property type="entry name" value="ADENYLYL CYCLASE"/>
    <property type="match status" value="1"/>
</dbReference>
<comment type="caution">
    <text evidence="1">The sequence shown here is derived from an EMBL/GenBank/DDBJ whole genome shotgun (WGS) entry which is preliminary data.</text>
</comment>
<name>A0ABD1X7A3_9LAMI</name>
<sequence>MQDLPEIPEAHHIPGMVHDLQCSSFANILSHIDSGNDADNVGFEEPVTVFFNSAEGVNSSQAGENGSELSSPALCRRFHFTSSGTAKEVCDKMLICVAEKRTAPPNAWLWLLVERCSNNEDIKLLFDIL</sequence>
<evidence type="ECO:0000313" key="2">
    <source>
        <dbReference type="Proteomes" id="UP001604277"/>
    </source>
</evidence>
<reference evidence="2" key="1">
    <citation type="submission" date="2024-07" db="EMBL/GenBank/DDBJ databases">
        <title>Two chromosome-level genome assemblies of Korean endemic species Abeliophyllum distichum and Forsythia ovata (Oleaceae).</title>
        <authorList>
            <person name="Jang H."/>
        </authorList>
    </citation>
    <scope>NUCLEOTIDE SEQUENCE [LARGE SCALE GENOMIC DNA]</scope>
</reference>
<dbReference type="AlphaFoldDB" id="A0ABD1X7A3"/>
<accession>A0ABD1X7A3</accession>
<keyword evidence="2" id="KW-1185">Reference proteome</keyword>
<organism evidence="1 2">
    <name type="scientific">Forsythia ovata</name>
    <dbReference type="NCBI Taxonomy" id="205694"/>
    <lineage>
        <taxon>Eukaryota</taxon>
        <taxon>Viridiplantae</taxon>
        <taxon>Streptophyta</taxon>
        <taxon>Embryophyta</taxon>
        <taxon>Tracheophyta</taxon>
        <taxon>Spermatophyta</taxon>
        <taxon>Magnoliopsida</taxon>
        <taxon>eudicotyledons</taxon>
        <taxon>Gunneridae</taxon>
        <taxon>Pentapetalae</taxon>
        <taxon>asterids</taxon>
        <taxon>lamiids</taxon>
        <taxon>Lamiales</taxon>
        <taxon>Oleaceae</taxon>
        <taxon>Forsythieae</taxon>
        <taxon>Forsythia</taxon>
    </lineage>
</organism>
<gene>
    <name evidence="1" type="ORF">Fot_02284</name>
</gene>
<proteinExistence type="predicted"/>